<dbReference type="CDD" id="cd00081">
    <property type="entry name" value="Hint"/>
    <property type="match status" value="1"/>
</dbReference>
<dbReference type="InterPro" id="IPR001767">
    <property type="entry name" value="Hedgehog_Hint"/>
</dbReference>
<dbReference type="EMBL" id="JABANO010012045">
    <property type="protein sequence ID" value="KAF4742472.1"/>
    <property type="molecule type" value="Genomic_DNA"/>
</dbReference>
<evidence type="ECO:0000313" key="3">
    <source>
        <dbReference type="Proteomes" id="UP000553632"/>
    </source>
</evidence>
<dbReference type="SUPFAM" id="SSF51294">
    <property type="entry name" value="Hedgehog/intein (Hint) domain"/>
    <property type="match status" value="1"/>
</dbReference>
<dbReference type="InterPro" id="IPR055325">
    <property type="entry name" value="CF161"/>
</dbReference>
<feature type="non-terminal residue" evidence="2">
    <location>
        <position position="1"/>
    </location>
</feature>
<dbReference type="PANTHER" id="PTHR24274:SF1">
    <property type="entry name" value="CILIA- AND FLAGELLA-ASSOCIATED PROTEIN 161"/>
    <property type="match status" value="1"/>
</dbReference>
<dbReference type="Pfam" id="PF01079">
    <property type="entry name" value="Hint"/>
    <property type="match status" value="1"/>
</dbReference>
<comment type="caution">
    <text evidence="2">The sequence shown here is derived from an EMBL/GenBank/DDBJ whole genome shotgun (WGS) entry which is preliminary data.</text>
</comment>
<organism evidence="2 3">
    <name type="scientific">Perkinsus olseni</name>
    <name type="common">Perkinsus atlanticus</name>
    <dbReference type="NCBI Taxonomy" id="32597"/>
    <lineage>
        <taxon>Eukaryota</taxon>
        <taxon>Sar</taxon>
        <taxon>Alveolata</taxon>
        <taxon>Perkinsozoa</taxon>
        <taxon>Perkinsea</taxon>
        <taxon>Perkinsida</taxon>
        <taxon>Perkinsidae</taxon>
        <taxon>Perkinsus</taxon>
    </lineage>
</organism>
<dbReference type="SMART" id="SM00306">
    <property type="entry name" value="HintN"/>
    <property type="match status" value="1"/>
</dbReference>
<name>A0A7J6TCI9_PEROL</name>
<dbReference type="GO" id="GO:0031514">
    <property type="term" value="C:motile cilium"/>
    <property type="evidence" value="ECO:0007669"/>
    <property type="project" value="TreeGrafter"/>
</dbReference>
<gene>
    <name evidence="2" type="ORF">FOZ63_000847</name>
</gene>
<proteinExistence type="predicted"/>
<evidence type="ECO:0000313" key="2">
    <source>
        <dbReference type="EMBL" id="KAF4742472.1"/>
    </source>
</evidence>
<sequence length="404" mass="43814">VTVRAQAARVDALAAAAAHAATLGYGPPPPLAGVKRDASKMTWPVSVPNDCDAQHPVTAFGGHGAGIHHDRPLPVGESLHKKEAIFGALRMFVEKMKTKSDEMRQAHDKKYGFPACFAGDNTVIEKVKGTTQISELKLGDAVLSVVDDTLVYSVVTSWLHREPEFEWQPKTCIEVEALDDSEEECRPLLVSADHLVFIRDKGATAAKKIRSGDVVRRVSGIPALPTAHWGQWVSGKLQEEGMHPYARVLSDIADTVLSAGDVSSPGDRRCYWHGDRCPSWLVVPAGSKGGGAVMQFTSQQLCGGARYKPTCRIGNWCEEVELNDLRMKEYVSKKEGGDLLVISKQLMLERALQPSVAKLKGNEGTLRNGDTVMLRNAASECFLSGNAEERIPGRKSTAYAVTTG</sequence>
<dbReference type="GO" id="GO:0060271">
    <property type="term" value="P:cilium assembly"/>
    <property type="evidence" value="ECO:0007669"/>
    <property type="project" value="TreeGrafter"/>
</dbReference>
<dbReference type="AlphaFoldDB" id="A0A7J6TCI9"/>
<dbReference type="GO" id="GO:0016540">
    <property type="term" value="P:protein autoprocessing"/>
    <property type="evidence" value="ECO:0007669"/>
    <property type="project" value="InterPro"/>
</dbReference>
<reference evidence="2 3" key="1">
    <citation type="submission" date="2020-04" db="EMBL/GenBank/DDBJ databases">
        <title>Perkinsus olseni comparative genomics.</title>
        <authorList>
            <person name="Bogema D.R."/>
        </authorList>
    </citation>
    <scope>NUCLEOTIDE SEQUENCE [LARGE SCALE GENOMIC DNA]</scope>
    <source>
        <strain evidence="2 3">ATCC PRA-207</strain>
    </source>
</reference>
<dbReference type="Gene3D" id="2.170.16.10">
    <property type="entry name" value="Hedgehog/Intein (Hint) domain"/>
    <property type="match status" value="1"/>
</dbReference>
<dbReference type="InterPro" id="IPR003587">
    <property type="entry name" value="Hint_dom_N"/>
</dbReference>
<keyword evidence="3" id="KW-1185">Reference proteome</keyword>
<accession>A0A7J6TCI9</accession>
<feature type="domain" description="Hint" evidence="1">
    <location>
        <begin position="114"/>
        <end position="219"/>
    </location>
</feature>
<feature type="non-terminal residue" evidence="2">
    <location>
        <position position="404"/>
    </location>
</feature>
<evidence type="ECO:0000259" key="1">
    <source>
        <dbReference type="SMART" id="SM00306"/>
    </source>
</evidence>
<dbReference type="PANTHER" id="PTHR24274">
    <property type="entry name" value="CILIA- AND FLAGELLA-ASSOCIATED PROTEIN 161"/>
    <property type="match status" value="1"/>
</dbReference>
<protein>
    <recommendedName>
        <fullName evidence="1">Hint domain-containing protein</fullName>
    </recommendedName>
</protein>
<dbReference type="Proteomes" id="UP000553632">
    <property type="component" value="Unassembled WGS sequence"/>
</dbReference>
<dbReference type="InterPro" id="IPR036844">
    <property type="entry name" value="Hint_dom_sf"/>
</dbReference>